<dbReference type="InterPro" id="IPR002672">
    <property type="entry name" value="Ribosomal_eL28"/>
</dbReference>
<keyword evidence="2 5" id="KW-0689">Ribosomal protein</keyword>
<organism evidence="5 6">
    <name type="scientific">Platanthera zijinensis</name>
    <dbReference type="NCBI Taxonomy" id="2320716"/>
    <lineage>
        <taxon>Eukaryota</taxon>
        <taxon>Viridiplantae</taxon>
        <taxon>Streptophyta</taxon>
        <taxon>Embryophyta</taxon>
        <taxon>Tracheophyta</taxon>
        <taxon>Spermatophyta</taxon>
        <taxon>Magnoliopsida</taxon>
        <taxon>Liliopsida</taxon>
        <taxon>Asparagales</taxon>
        <taxon>Orchidaceae</taxon>
        <taxon>Orchidoideae</taxon>
        <taxon>Orchideae</taxon>
        <taxon>Orchidinae</taxon>
        <taxon>Platanthera</taxon>
    </lineage>
</organism>
<reference evidence="5 6" key="1">
    <citation type="journal article" date="2022" name="Nat. Plants">
        <title>Genomes of leafy and leafless Platanthera orchids illuminate the evolution of mycoheterotrophy.</title>
        <authorList>
            <person name="Li M.H."/>
            <person name="Liu K.W."/>
            <person name="Li Z."/>
            <person name="Lu H.C."/>
            <person name="Ye Q.L."/>
            <person name="Zhang D."/>
            <person name="Wang J.Y."/>
            <person name="Li Y.F."/>
            <person name="Zhong Z.M."/>
            <person name="Liu X."/>
            <person name="Yu X."/>
            <person name="Liu D.K."/>
            <person name="Tu X.D."/>
            <person name="Liu B."/>
            <person name="Hao Y."/>
            <person name="Liao X.Y."/>
            <person name="Jiang Y.T."/>
            <person name="Sun W.H."/>
            <person name="Chen J."/>
            <person name="Chen Y.Q."/>
            <person name="Ai Y."/>
            <person name="Zhai J.W."/>
            <person name="Wu S.S."/>
            <person name="Zhou Z."/>
            <person name="Hsiao Y.Y."/>
            <person name="Wu W.L."/>
            <person name="Chen Y.Y."/>
            <person name="Lin Y.F."/>
            <person name="Hsu J.L."/>
            <person name="Li C.Y."/>
            <person name="Wang Z.W."/>
            <person name="Zhao X."/>
            <person name="Zhong W.Y."/>
            <person name="Ma X.K."/>
            <person name="Ma L."/>
            <person name="Huang J."/>
            <person name="Chen G.Z."/>
            <person name="Huang M.Z."/>
            <person name="Huang L."/>
            <person name="Peng D.H."/>
            <person name="Luo Y.B."/>
            <person name="Zou S.Q."/>
            <person name="Chen S.P."/>
            <person name="Lan S."/>
            <person name="Tsai W.C."/>
            <person name="Van de Peer Y."/>
            <person name="Liu Z.J."/>
        </authorList>
    </citation>
    <scope>NUCLEOTIDE SEQUENCE [LARGE SCALE GENOMIC DNA]</scope>
    <source>
        <strain evidence="5">Lor287</strain>
    </source>
</reference>
<dbReference type="GO" id="GO:1990904">
    <property type="term" value="C:ribonucleoprotein complex"/>
    <property type="evidence" value="ECO:0007669"/>
    <property type="project" value="UniProtKB-KW"/>
</dbReference>
<sequence length="94" mass="10410">MGCYRVYTATVDENKMTGTIAATVATIPDALIWEIVRKNNAFLAKQFGNGNAKVQFSKEKNNLFNFHSFKYSGCDRRQQYVCVEAVTLHPGGGG</sequence>
<dbReference type="GO" id="GO:0003735">
    <property type="term" value="F:structural constituent of ribosome"/>
    <property type="evidence" value="ECO:0007669"/>
    <property type="project" value="InterPro"/>
</dbReference>
<dbReference type="Proteomes" id="UP001418222">
    <property type="component" value="Unassembled WGS sequence"/>
</dbReference>
<comment type="caution">
    <text evidence="5">The sequence shown here is derived from an EMBL/GenBank/DDBJ whole genome shotgun (WGS) entry which is preliminary data.</text>
</comment>
<evidence type="ECO:0000256" key="2">
    <source>
        <dbReference type="ARBA" id="ARBA00022980"/>
    </source>
</evidence>
<comment type="similarity">
    <text evidence="1">Belongs to the eukaryotic ribosomal protein eL28 family.</text>
</comment>
<protein>
    <submittedName>
        <fullName evidence="5">60S ribosomal protein L28-2</fullName>
    </submittedName>
</protein>
<evidence type="ECO:0000313" key="6">
    <source>
        <dbReference type="Proteomes" id="UP001418222"/>
    </source>
</evidence>
<dbReference type="Gene3D" id="3.30.390.110">
    <property type="match status" value="1"/>
</dbReference>
<dbReference type="GO" id="GO:0005840">
    <property type="term" value="C:ribosome"/>
    <property type="evidence" value="ECO:0007669"/>
    <property type="project" value="UniProtKB-KW"/>
</dbReference>
<dbReference type="PANTHER" id="PTHR10544">
    <property type="entry name" value="60S RIBOSOMAL PROTEIN L28"/>
    <property type="match status" value="1"/>
</dbReference>
<evidence type="ECO:0000256" key="3">
    <source>
        <dbReference type="ARBA" id="ARBA00023274"/>
    </source>
</evidence>
<dbReference type="InterPro" id="IPR029004">
    <property type="entry name" value="Ribosomal_eL28/Mak16"/>
</dbReference>
<evidence type="ECO:0000256" key="1">
    <source>
        <dbReference type="ARBA" id="ARBA00007926"/>
    </source>
</evidence>
<evidence type="ECO:0000313" key="5">
    <source>
        <dbReference type="EMBL" id="KAK8945072.1"/>
    </source>
</evidence>
<feature type="domain" description="Ribosomal eL28/Mak16" evidence="4">
    <location>
        <begin position="31"/>
        <end position="82"/>
    </location>
</feature>
<gene>
    <name evidence="5" type="primary">RPL28C</name>
    <name evidence="5" type="ORF">KSP39_PZI007954</name>
</gene>
<keyword evidence="6" id="KW-1185">Reference proteome</keyword>
<accession>A0AAP0BNF0</accession>
<proteinExistence type="inferred from homology"/>
<dbReference type="AlphaFoldDB" id="A0AAP0BNF0"/>
<keyword evidence="3" id="KW-0687">Ribonucleoprotein</keyword>
<dbReference type="EMBL" id="JBBWWQ010000006">
    <property type="protein sequence ID" value="KAK8945072.1"/>
    <property type="molecule type" value="Genomic_DNA"/>
</dbReference>
<name>A0AAP0BNF0_9ASPA</name>
<dbReference type="GO" id="GO:0006412">
    <property type="term" value="P:translation"/>
    <property type="evidence" value="ECO:0007669"/>
    <property type="project" value="InterPro"/>
</dbReference>
<evidence type="ECO:0000259" key="4">
    <source>
        <dbReference type="Pfam" id="PF01778"/>
    </source>
</evidence>
<dbReference type="Pfam" id="PF01778">
    <property type="entry name" value="Ribosomal_L28e"/>
    <property type="match status" value="1"/>
</dbReference>